<evidence type="ECO:0000259" key="1">
    <source>
        <dbReference type="Pfam" id="PF02036"/>
    </source>
</evidence>
<dbReference type="Gene3D" id="3.30.1050.10">
    <property type="entry name" value="SCP2 sterol-binding domain"/>
    <property type="match status" value="1"/>
</dbReference>
<proteinExistence type="predicted"/>
<protein>
    <submittedName>
        <fullName evidence="2">SCP-2 sterol transfer family protein</fullName>
    </submittedName>
</protein>
<keyword evidence="3" id="KW-1185">Reference proteome</keyword>
<comment type="caution">
    <text evidence="2">The sequence shown here is derived from an EMBL/GenBank/DDBJ whole genome shotgun (WGS) entry which is preliminary data.</text>
</comment>
<dbReference type="RefSeq" id="WP_101436359.1">
    <property type="nucleotide sequence ID" value="NZ_PJMY01000003.1"/>
</dbReference>
<accession>A0A2N3WFC2</accession>
<dbReference type="SUPFAM" id="SSF55718">
    <property type="entry name" value="SCP-like"/>
    <property type="match status" value="1"/>
</dbReference>
<dbReference type="Pfam" id="PF02036">
    <property type="entry name" value="SCP2"/>
    <property type="match status" value="1"/>
</dbReference>
<gene>
    <name evidence="2" type="ORF">ATK30_3382</name>
</gene>
<feature type="domain" description="SCP2" evidence="1">
    <location>
        <begin position="24"/>
        <end position="112"/>
    </location>
</feature>
<dbReference type="InterPro" id="IPR036527">
    <property type="entry name" value="SCP2_sterol-bd_dom_sf"/>
</dbReference>
<dbReference type="AlphaFoldDB" id="A0A2N3WFC2"/>
<evidence type="ECO:0000313" key="3">
    <source>
        <dbReference type="Proteomes" id="UP000233750"/>
    </source>
</evidence>
<name>A0A2N3WFC2_9PSEU</name>
<evidence type="ECO:0000313" key="2">
    <source>
        <dbReference type="EMBL" id="PKV92563.1"/>
    </source>
</evidence>
<reference evidence="2 3" key="1">
    <citation type="submission" date="2017-12" db="EMBL/GenBank/DDBJ databases">
        <title>Sequencing the genomes of 1000 Actinobacteria strains.</title>
        <authorList>
            <person name="Klenk H.-P."/>
        </authorList>
    </citation>
    <scope>NUCLEOTIDE SEQUENCE [LARGE SCALE GENOMIC DNA]</scope>
    <source>
        <strain evidence="2 3">DSM 45165</strain>
    </source>
</reference>
<dbReference type="Proteomes" id="UP000233750">
    <property type="component" value="Unassembled WGS sequence"/>
</dbReference>
<organism evidence="2 3">
    <name type="scientific">Amycolatopsis echigonensis</name>
    <dbReference type="NCBI Taxonomy" id="2576905"/>
    <lineage>
        <taxon>Bacteria</taxon>
        <taxon>Bacillati</taxon>
        <taxon>Actinomycetota</taxon>
        <taxon>Actinomycetes</taxon>
        <taxon>Pseudonocardiales</taxon>
        <taxon>Pseudonocardiaceae</taxon>
        <taxon>Amycolatopsis</taxon>
    </lineage>
</organism>
<dbReference type="EMBL" id="PJMY01000003">
    <property type="protein sequence ID" value="PKV92563.1"/>
    <property type="molecule type" value="Genomic_DNA"/>
</dbReference>
<dbReference type="OrthoDB" id="5418706at2"/>
<sequence>MGAFKDDSEVYKYIGGVFESGLADPEVGPKLKGSGVVLQITYTDPDSVLTVDFPSGEVHTGASDLTPHVELFMTADTGNRFWLGKVNLSVAMAKGQVRAKGPVSKILKLVPAAKSLFPAYESLLERDGRDDLLKA</sequence>
<dbReference type="InterPro" id="IPR003033">
    <property type="entry name" value="SCP2_sterol-bd_dom"/>
</dbReference>